<dbReference type="PANTHER" id="PTHR43664:SF1">
    <property type="entry name" value="BETA-METHYLMALYL-COA DEHYDRATASE"/>
    <property type="match status" value="1"/>
</dbReference>
<organism evidence="2 3">
    <name type="scientific">Salinisphaera orenii MK-B5</name>
    <dbReference type="NCBI Taxonomy" id="856730"/>
    <lineage>
        <taxon>Bacteria</taxon>
        <taxon>Pseudomonadati</taxon>
        <taxon>Pseudomonadota</taxon>
        <taxon>Gammaproteobacteria</taxon>
        <taxon>Salinisphaerales</taxon>
        <taxon>Salinisphaeraceae</taxon>
        <taxon>Salinisphaera</taxon>
    </lineage>
</organism>
<dbReference type="InterPro" id="IPR052342">
    <property type="entry name" value="MCH/BMMD"/>
</dbReference>
<dbReference type="Proteomes" id="UP000283993">
    <property type="component" value="Unassembled WGS sequence"/>
</dbReference>
<keyword evidence="3" id="KW-1185">Reference proteome</keyword>
<name>A0A423PGK9_9GAMM</name>
<proteinExistence type="predicted"/>
<feature type="domain" description="MaoC-like" evidence="1">
    <location>
        <begin position="9"/>
        <end position="114"/>
    </location>
</feature>
<comment type="caution">
    <text evidence="2">The sequence shown here is derived from an EMBL/GenBank/DDBJ whole genome shotgun (WGS) entry which is preliminary data.</text>
</comment>
<dbReference type="InterPro" id="IPR029069">
    <property type="entry name" value="HotDog_dom_sf"/>
</dbReference>
<protein>
    <submittedName>
        <fullName evidence="2">Acyl dehydratase</fullName>
    </submittedName>
</protein>
<evidence type="ECO:0000313" key="3">
    <source>
        <dbReference type="Proteomes" id="UP000283993"/>
    </source>
</evidence>
<reference evidence="2 3" key="1">
    <citation type="submission" date="2013-10" db="EMBL/GenBank/DDBJ databases">
        <title>Salinisphaera orenii MK-B5 Genome Sequencing.</title>
        <authorList>
            <person name="Lai Q."/>
            <person name="Li C."/>
            <person name="Shao Z."/>
        </authorList>
    </citation>
    <scope>NUCLEOTIDE SEQUENCE [LARGE SCALE GENOMIC DNA]</scope>
    <source>
        <strain evidence="2 3">MK-B5</strain>
    </source>
</reference>
<dbReference type="Gene3D" id="3.10.129.10">
    <property type="entry name" value="Hotdog Thioesterase"/>
    <property type="match status" value="1"/>
</dbReference>
<dbReference type="InterPro" id="IPR002539">
    <property type="entry name" value="MaoC-like_dom"/>
</dbReference>
<dbReference type="CDD" id="cd03454">
    <property type="entry name" value="YdeM"/>
    <property type="match status" value="1"/>
</dbReference>
<dbReference type="AlphaFoldDB" id="A0A423PGK9"/>
<dbReference type="Pfam" id="PF01575">
    <property type="entry name" value="MaoC_dehydratas"/>
    <property type="match status" value="1"/>
</dbReference>
<dbReference type="SUPFAM" id="SSF54637">
    <property type="entry name" value="Thioesterase/thiol ester dehydrase-isomerase"/>
    <property type="match status" value="1"/>
</dbReference>
<accession>A0A423PGK9</accession>
<evidence type="ECO:0000259" key="1">
    <source>
        <dbReference type="Pfam" id="PF01575"/>
    </source>
</evidence>
<evidence type="ECO:0000313" key="2">
    <source>
        <dbReference type="EMBL" id="ROO24704.1"/>
    </source>
</evidence>
<dbReference type="EMBL" id="AYKH01000041">
    <property type="protein sequence ID" value="ROO24704.1"/>
    <property type="molecule type" value="Genomic_DNA"/>
</dbReference>
<gene>
    <name evidence="2" type="ORF">SAOR_14415</name>
</gene>
<dbReference type="RefSeq" id="WP_123632043.1">
    <property type="nucleotide sequence ID" value="NZ_AYKH01000041.1"/>
</dbReference>
<sequence length="149" mass="16423">MIHYEDMQPGDVADLGPTEAITAEAIVAFAERYDPQPFHLSDAGAADTYFETLAASGWHTAALTMKLLMTGRDEPLASLGSPGFDDLRWHSPVHVGDRLSVRCTVTDKRVSKSRPEMGLVHFAVETRNQDDITVMSYRTVSMLARREAG</sequence>
<dbReference type="PANTHER" id="PTHR43664">
    <property type="entry name" value="MONOAMINE OXIDASE-RELATED"/>
    <property type="match status" value="1"/>
</dbReference>